<accession>A0A0B0N4S0</accession>
<proteinExistence type="predicted"/>
<dbReference type="Proteomes" id="UP000032142">
    <property type="component" value="Unassembled WGS sequence"/>
</dbReference>
<dbReference type="AlphaFoldDB" id="A0A0B0N4S0"/>
<dbReference type="InterPro" id="IPR025886">
    <property type="entry name" value="PP2-like"/>
</dbReference>
<dbReference type="Pfam" id="PF14299">
    <property type="entry name" value="PP2"/>
    <property type="match status" value="2"/>
</dbReference>
<dbReference type="CDD" id="cd22162">
    <property type="entry name" value="F-box_AtSKIP3-like"/>
    <property type="match status" value="1"/>
</dbReference>
<organism evidence="2 3">
    <name type="scientific">Gossypium arboreum</name>
    <name type="common">Tree cotton</name>
    <name type="synonym">Gossypium nanking</name>
    <dbReference type="NCBI Taxonomy" id="29729"/>
    <lineage>
        <taxon>Eukaryota</taxon>
        <taxon>Viridiplantae</taxon>
        <taxon>Streptophyta</taxon>
        <taxon>Embryophyta</taxon>
        <taxon>Tracheophyta</taxon>
        <taxon>Spermatophyta</taxon>
        <taxon>Magnoliopsida</taxon>
        <taxon>eudicotyledons</taxon>
        <taxon>Gunneridae</taxon>
        <taxon>Pentapetalae</taxon>
        <taxon>rosids</taxon>
        <taxon>malvids</taxon>
        <taxon>Malvales</taxon>
        <taxon>Malvaceae</taxon>
        <taxon>Malvoideae</taxon>
        <taxon>Gossypium</taxon>
    </lineage>
</organism>
<evidence type="ECO:0000313" key="2">
    <source>
        <dbReference type="EMBL" id="KHG07667.1"/>
    </source>
</evidence>
<reference evidence="3" key="1">
    <citation type="submission" date="2014-09" db="EMBL/GenBank/DDBJ databases">
        <authorList>
            <person name="Mudge J."/>
            <person name="Ramaraj T."/>
            <person name="Lindquist I.E."/>
            <person name="Bharti A.K."/>
            <person name="Sundararajan A."/>
            <person name="Cameron C.T."/>
            <person name="Woodward J.E."/>
            <person name="May G.D."/>
            <person name="Brubaker C."/>
            <person name="Broadhvest J."/>
            <person name="Wilkins T.A."/>
        </authorList>
    </citation>
    <scope>NUCLEOTIDE SEQUENCE</scope>
    <source>
        <strain evidence="3">cv. AKA8401</strain>
    </source>
</reference>
<evidence type="ECO:0000313" key="3">
    <source>
        <dbReference type="Proteomes" id="UP000032142"/>
    </source>
</evidence>
<gene>
    <name evidence="2" type="ORF">F383_34210</name>
</gene>
<dbReference type="EMBL" id="JRRC01479454">
    <property type="protein sequence ID" value="KHG07667.1"/>
    <property type="molecule type" value="Genomic_DNA"/>
</dbReference>
<sequence length="444" mass="50526">MDITRILPEECLCLIISLTSPVDACRSAMVSHALRSVADCDAVWEKFLPSDYKSIISGSSSSSSLLSLGKKDLYFYLCSYPILFQNGTMSFQLEKESGKKCYVLGARALTIIWGDTPSYWTWTSLQQSRFGEVAELRIVWWLEVKGKIDSKILSPNTNYVAYLVFKLNKRYARGFSRRNVTLQFIVNEFVSKVWNVSLEQEDNPQHVRARGDGWMEVEIDACRSAIVSHAFKAVAYSDAVWEKFLPSDYRSILSGSSSSSSLLSLGKKDSFQLKKESGKKCYMLGARALSSIWGDTPSYWTWKSLPESRFSEVAELKVVWWLKVKGMIDIRILSSNTNYAAYLVFKLRNRRTIGFRHRAVGFHINVGGITSTEVRRVSLDPSQNETQHVREREDRWMEVEMGEFFNEFGGDGTVQFSLREVDTSYSKQGLIIEGIELRPKDTGS</sequence>
<dbReference type="InterPro" id="IPR036047">
    <property type="entry name" value="F-box-like_dom_sf"/>
</dbReference>
<dbReference type="InterPro" id="IPR001810">
    <property type="entry name" value="F-box_dom"/>
</dbReference>
<dbReference type="Gene3D" id="1.20.1280.50">
    <property type="match status" value="1"/>
</dbReference>
<dbReference type="SUPFAM" id="SSF81383">
    <property type="entry name" value="F-box domain"/>
    <property type="match status" value="1"/>
</dbReference>
<evidence type="ECO:0000259" key="1">
    <source>
        <dbReference type="Pfam" id="PF12937"/>
    </source>
</evidence>
<keyword evidence="3" id="KW-1185">Reference proteome</keyword>
<dbReference type="Pfam" id="PF12937">
    <property type="entry name" value="F-box-like"/>
    <property type="match status" value="1"/>
</dbReference>
<protein>
    <submittedName>
        <fullName evidence="2">F-box protein PP2-B11</fullName>
    </submittedName>
</protein>
<dbReference type="PANTHER" id="PTHR32278:SF135">
    <property type="entry name" value="F-BOX PROTEIN PP2-B12"/>
    <property type="match status" value="1"/>
</dbReference>
<feature type="domain" description="F-box" evidence="1">
    <location>
        <begin position="6"/>
        <end position="47"/>
    </location>
</feature>
<dbReference type="PANTHER" id="PTHR32278">
    <property type="entry name" value="F-BOX DOMAIN-CONTAINING PROTEIN"/>
    <property type="match status" value="1"/>
</dbReference>
<comment type="caution">
    <text evidence="2">The sequence shown here is derived from an EMBL/GenBank/DDBJ whole genome shotgun (WGS) entry which is preliminary data.</text>
</comment>
<name>A0A0B0N4S0_GOSAR</name>